<evidence type="ECO:0000256" key="2">
    <source>
        <dbReference type="ARBA" id="ARBA00020166"/>
    </source>
</evidence>
<evidence type="ECO:0000313" key="11">
    <source>
        <dbReference type="EMBL" id="KXA90887.1"/>
    </source>
</evidence>
<feature type="binding site" evidence="8">
    <location>
        <begin position="14"/>
        <end position="21"/>
    </location>
    <ligand>
        <name>GTP</name>
        <dbReference type="ChEBI" id="CHEBI:37565"/>
    </ligand>
</feature>
<dbReference type="NCBIfam" id="NF011418">
    <property type="entry name" value="PRK14845.1"/>
    <property type="match status" value="1"/>
</dbReference>
<comment type="caution">
    <text evidence="8">Lacks conserved residue(s) required for the propagation of feature annotation.</text>
</comment>
<evidence type="ECO:0000256" key="4">
    <source>
        <dbReference type="ARBA" id="ARBA00022741"/>
    </source>
</evidence>
<dbReference type="NCBIfam" id="TIGR00491">
    <property type="entry name" value="aIF-2"/>
    <property type="match status" value="1"/>
</dbReference>
<dbReference type="Pfam" id="PF14578">
    <property type="entry name" value="GTP_EFTU_D4"/>
    <property type="match status" value="1"/>
</dbReference>
<dbReference type="NCBIfam" id="NF003078">
    <property type="entry name" value="PRK04004.1"/>
    <property type="match status" value="1"/>
</dbReference>
<dbReference type="SUPFAM" id="SSF52156">
    <property type="entry name" value="Initiation factor IF2/eIF5b, domain 3"/>
    <property type="match status" value="1"/>
</dbReference>
<dbReference type="InterPro" id="IPR004544">
    <property type="entry name" value="TF_aIF-2_arc"/>
</dbReference>
<dbReference type="GO" id="GO:0005737">
    <property type="term" value="C:cytoplasm"/>
    <property type="evidence" value="ECO:0007669"/>
    <property type="project" value="TreeGrafter"/>
</dbReference>
<gene>
    <name evidence="8" type="primary">infB</name>
    <name evidence="11" type="ORF">AKJ57_03315</name>
</gene>
<dbReference type="Gene3D" id="3.40.50.300">
    <property type="entry name" value="P-loop containing nucleotide triphosphate hydrolases"/>
    <property type="match status" value="1"/>
</dbReference>
<organism evidence="11 12">
    <name type="scientific">candidate division MSBL1 archaeon SCGC-AAA259A05</name>
    <dbReference type="NCBI Taxonomy" id="1698259"/>
    <lineage>
        <taxon>Archaea</taxon>
        <taxon>Methanobacteriati</taxon>
        <taxon>Methanobacteriota</taxon>
        <taxon>candidate division MSBL1</taxon>
    </lineage>
</organism>
<evidence type="ECO:0000256" key="8">
    <source>
        <dbReference type="HAMAP-Rule" id="MF_00100"/>
    </source>
</evidence>
<dbReference type="GO" id="GO:0003743">
    <property type="term" value="F:translation initiation factor activity"/>
    <property type="evidence" value="ECO:0007669"/>
    <property type="project" value="UniProtKB-UniRule"/>
</dbReference>
<dbReference type="SUPFAM" id="SSF52540">
    <property type="entry name" value="P-loop containing nucleoside triphosphate hydrolases"/>
    <property type="match status" value="1"/>
</dbReference>
<dbReference type="InterPro" id="IPR005225">
    <property type="entry name" value="Small_GTP-bd"/>
</dbReference>
<evidence type="ECO:0000256" key="6">
    <source>
        <dbReference type="ARBA" id="ARBA00023134"/>
    </source>
</evidence>
<evidence type="ECO:0000256" key="7">
    <source>
        <dbReference type="ARBA" id="ARBA00024852"/>
    </source>
</evidence>
<dbReference type="InterPro" id="IPR036925">
    <property type="entry name" value="TIF_IF2_dom3_sf"/>
</dbReference>
<dbReference type="CDD" id="cd03703">
    <property type="entry name" value="aeIF5B_II"/>
    <property type="match status" value="1"/>
</dbReference>
<dbReference type="Proteomes" id="UP000070163">
    <property type="component" value="Unassembled WGS sequence"/>
</dbReference>
<keyword evidence="6 8" id="KW-0342">GTP-binding</keyword>
<keyword evidence="3 8" id="KW-0396">Initiation factor</keyword>
<comment type="function">
    <text evidence="7 8 9">Function in general translation initiation by promoting the binding of the formylmethionine-tRNA to ribosomes. Seems to function along with eIF-2.</text>
</comment>
<dbReference type="Pfam" id="PF00009">
    <property type="entry name" value="GTP_EFTU"/>
    <property type="match status" value="1"/>
</dbReference>
<proteinExistence type="inferred from homology"/>
<dbReference type="PANTHER" id="PTHR43381">
    <property type="entry name" value="TRANSLATION INITIATION FACTOR IF-2-RELATED"/>
    <property type="match status" value="1"/>
</dbReference>
<keyword evidence="5 8" id="KW-0648">Protein biosynthesis</keyword>
<evidence type="ECO:0000256" key="1">
    <source>
        <dbReference type="ARBA" id="ARBA00007733"/>
    </source>
</evidence>
<dbReference type="Pfam" id="PF11987">
    <property type="entry name" value="IF-2"/>
    <property type="match status" value="1"/>
</dbReference>
<evidence type="ECO:0000256" key="9">
    <source>
        <dbReference type="RuleBase" id="RU000644"/>
    </source>
</evidence>
<evidence type="ECO:0000313" key="12">
    <source>
        <dbReference type="Proteomes" id="UP000070163"/>
    </source>
</evidence>
<reference evidence="11 12" key="1">
    <citation type="journal article" date="2016" name="Sci. Rep.">
        <title>Metabolic traits of an uncultured archaeal lineage -MSBL1- from brine pools of the Red Sea.</title>
        <authorList>
            <person name="Mwirichia R."/>
            <person name="Alam I."/>
            <person name="Rashid M."/>
            <person name="Vinu M."/>
            <person name="Ba-Alawi W."/>
            <person name="Anthony Kamau A."/>
            <person name="Kamanda Ngugi D."/>
            <person name="Goker M."/>
            <person name="Klenk H.P."/>
            <person name="Bajic V."/>
            <person name="Stingl U."/>
        </authorList>
    </citation>
    <scope>NUCLEOTIDE SEQUENCE [LARGE SCALE GENOMIC DNA]</scope>
    <source>
        <strain evidence="11">SCGC-AAA259A05</strain>
    </source>
</reference>
<dbReference type="GO" id="GO:0005525">
    <property type="term" value="F:GTP binding"/>
    <property type="evidence" value="ECO:0007669"/>
    <property type="project" value="UniProtKB-KW"/>
</dbReference>
<name>A0A133U9N5_9EURY</name>
<dbReference type="PROSITE" id="PS51722">
    <property type="entry name" value="G_TR_2"/>
    <property type="match status" value="1"/>
</dbReference>
<dbReference type="FunFam" id="3.40.50.10050:FF:000001">
    <property type="entry name" value="Translation initiation factor IF-2"/>
    <property type="match status" value="1"/>
</dbReference>
<evidence type="ECO:0000256" key="3">
    <source>
        <dbReference type="ARBA" id="ARBA00022540"/>
    </source>
</evidence>
<dbReference type="InterPro" id="IPR027417">
    <property type="entry name" value="P-loop_NTPase"/>
</dbReference>
<dbReference type="PANTHER" id="PTHR43381:SF4">
    <property type="entry name" value="EUKARYOTIC TRANSLATION INITIATION FACTOR 5B"/>
    <property type="match status" value="1"/>
</dbReference>
<dbReference type="InterPro" id="IPR023115">
    <property type="entry name" value="TIF_IF2_dom3"/>
</dbReference>
<dbReference type="GO" id="GO:0003924">
    <property type="term" value="F:GTPase activity"/>
    <property type="evidence" value="ECO:0007669"/>
    <property type="project" value="UniProtKB-UniRule"/>
</dbReference>
<protein>
    <recommendedName>
        <fullName evidence="2 8">Probable translation initiation factor IF-2</fullName>
    </recommendedName>
</protein>
<feature type="binding site" evidence="8">
    <location>
        <begin position="79"/>
        <end position="83"/>
    </location>
    <ligand>
        <name>GTP</name>
        <dbReference type="ChEBI" id="CHEBI:37565"/>
    </ligand>
</feature>
<feature type="domain" description="Tr-type G" evidence="10">
    <location>
        <begin position="5"/>
        <end position="224"/>
    </location>
</feature>
<dbReference type="CDD" id="cd01887">
    <property type="entry name" value="IF2_eIF5B"/>
    <property type="match status" value="1"/>
</dbReference>
<dbReference type="InterPro" id="IPR000795">
    <property type="entry name" value="T_Tr_GTP-bd_dom"/>
</dbReference>
<dbReference type="AlphaFoldDB" id="A0A133U9N5"/>
<comment type="similarity">
    <text evidence="1 8 9">Belongs to the TRAFAC class translation factor GTPase superfamily. Classic translation factor GTPase family. IF-2 subfamily.</text>
</comment>
<accession>A0A133U9N5</accession>
<sequence>MPREKRQPIISVLGHVDHGKTLLLDKIRGTTVASREAGAITQHIGATEIPVSTVEKICGRFLDRFTKGEINLPGLLFIDTPGHRAFANLRSRGGSLADLGVLVVDVTEGFQPQTIESINHLKNSETPFIMAANKCDLIPGWKPSPDACFLDTFSEQNSRVQKEVNERIYKLVGDLDGHGFQSERFDRVSDFKKQIGIIPTSAKTGEGIPELLAILTGLAQRFMEKELSIEVSGPARGTVLEIKEERGLGKTIDAIIYNGTLSARDKIAVGGLNKVIVSKVRALLRPKPLDEIRDPQEKFKHVNEVPAAAGVKIAAPNIEEVVAGAPIWGIESDEDVDEICRLVKERLKSVRIKADRNGLIIKADTLGSLEALESQLRANDVPIRNADVGAVSRQDVIEANAVSEDKPLLGVVLAFNVKVLPHAKKEAKTRGITILENEVIYRLIEDYEEWVKKEKERIRAEKLKGLIRPGKISIKPDYVFRRSNPAIVGVDVLGGILKPDFPLMKKNGEEIGTIREIQSEKETVSEAKTGDELALSIEGPTVGRQIKEGDVLYIDIPKEQIIKLKEMSDMLTEDEVRVMEEIISIKQENNPTYGVM</sequence>
<dbReference type="InterPro" id="IPR015760">
    <property type="entry name" value="TIF_IF2"/>
</dbReference>
<dbReference type="Gene3D" id="2.40.30.10">
    <property type="entry name" value="Translation factors"/>
    <property type="match status" value="2"/>
</dbReference>
<dbReference type="PRINTS" id="PR00315">
    <property type="entry name" value="ELONGATNFCT"/>
</dbReference>
<keyword evidence="4 8" id="KW-0547">Nucleotide-binding</keyword>
<dbReference type="CDD" id="cd16266">
    <property type="entry name" value="IF2_aeIF5B_IV"/>
    <property type="match status" value="1"/>
</dbReference>
<dbReference type="NCBIfam" id="TIGR00231">
    <property type="entry name" value="small_GTP"/>
    <property type="match status" value="1"/>
</dbReference>
<dbReference type="Gene3D" id="3.40.50.10050">
    <property type="entry name" value="Translation initiation factor IF- 2, domain 3"/>
    <property type="match status" value="1"/>
</dbReference>
<dbReference type="HAMAP" id="MF_00100_A">
    <property type="entry name" value="IF_2_A"/>
    <property type="match status" value="1"/>
</dbReference>
<evidence type="ECO:0000259" key="10">
    <source>
        <dbReference type="PROSITE" id="PS51722"/>
    </source>
</evidence>
<dbReference type="EMBL" id="LHXJ01000033">
    <property type="protein sequence ID" value="KXA90887.1"/>
    <property type="molecule type" value="Genomic_DNA"/>
</dbReference>
<keyword evidence="12" id="KW-1185">Reference proteome</keyword>
<dbReference type="InterPro" id="IPR009000">
    <property type="entry name" value="Transl_B-barrel_sf"/>
</dbReference>
<comment type="caution">
    <text evidence="11">The sequence shown here is derived from an EMBL/GenBank/DDBJ whole genome shotgun (WGS) entry which is preliminary data.</text>
</comment>
<evidence type="ECO:0000256" key="5">
    <source>
        <dbReference type="ARBA" id="ARBA00022917"/>
    </source>
</evidence>
<dbReference type="PATRIC" id="fig|1698259.3.peg.859"/>
<dbReference type="InterPro" id="IPR029459">
    <property type="entry name" value="EFTU-type"/>
</dbReference>
<dbReference type="FunFam" id="3.40.50.300:FF:000112">
    <property type="entry name" value="Eukaryotic translation initiation factor 5B"/>
    <property type="match status" value="1"/>
</dbReference>
<dbReference type="SUPFAM" id="SSF50447">
    <property type="entry name" value="Translation proteins"/>
    <property type="match status" value="1"/>
</dbReference>